<dbReference type="STRING" id="1206466.K0K9E3"/>
<dbReference type="PANTHER" id="PTHR31778">
    <property type="entry name" value="BUD SITE SELECTION PROTEIN RAX2"/>
    <property type="match status" value="1"/>
</dbReference>
<feature type="domain" description="Rax2-like C-terminal" evidence="4">
    <location>
        <begin position="877"/>
        <end position="1121"/>
    </location>
</feature>
<evidence type="ECO:0000313" key="7">
    <source>
        <dbReference type="EMBL" id="CCH41530.1"/>
    </source>
</evidence>
<dbReference type="InParanoid" id="K0K9E3"/>
<evidence type="ECO:0000313" key="8">
    <source>
        <dbReference type="Proteomes" id="UP000009328"/>
    </source>
</evidence>
<evidence type="ECO:0000256" key="3">
    <source>
        <dbReference type="SAM" id="SignalP"/>
    </source>
</evidence>
<proteinExistence type="predicted"/>
<evidence type="ECO:0000259" key="6">
    <source>
        <dbReference type="Pfam" id="PF20843"/>
    </source>
</evidence>
<dbReference type="HOGENOM" id="CLU_005863_0_0_1"/>
<keyword evidence="2" id="KW-1133">Transmembrane helix</keyword>
<dbReference type="EMBL" id="CAIF01000022">
    <property type="protein sequence ID" value="CCH41530.1"/>
    <property type="molecule type" value="Genomic_DNA"/>
</dbReference>
<dbReference type="FunCoup" id="K0K9E3">
    <property type="interactions" value="85"/>
</dbReference>
<dbReference type="PANTHER" id="PTHR31778:SF2">
    <property type="entry name" value="BUD SITE SELECTION PROTEIN RAX2"/>
    <property type="match status" value="1"/>
</dbReference>
<keyword evidence="3" id="KW-0732">Signal</keyword>
<reference evidence="7 8" key="1">
    <citation type="journal article" date="2012" name="Eukaryot. Cell">
        <title>Draft genome sequence of Wickerhamomyces ciferrii NRRL Y-1031 F-60-10.</title>
        <authorList>
            <person name="Schneider J."/>
            <person name="Andrea H."/>
            <person name="Blom J."/>
            <person name="Jaenicke S."/>
            <person name="Ruckert C."/>
            <person name="Schorsch C."/>
            <person name="Szczepanowski R."/>
            <person name="Farwick M."/>
            <person name="Goesmann A."/>
            <person name="Puhler A."/>
            <person name="Schaffer S."/>
            <person name="Tauch A."/>
            <person name="Kohler T."/>
            <person name="Brinkrolf K."/>
        </authorList>
    </citation>
    <scope>NUCLEOTIDE SEQUENCE [LARGE SCALE GENOMIC DNA]</scope>
    <source>
        <strain evidence="8">ATCC 14091 / BCRC 22168 / CBS 111 / JCM 3599 / NBRC 0793 / NRRL Y-1031 F-60-10</strain>
    </source>
</reference>
<feature type="region of interest" description="Disordered" evidence="1">
    <location>
        <begin position="1128"/>
        <end position="1152"/>
    </location>
</feature>
<accession>K0K9E3</accession>
<dbReference type="Proteomes" id="UP000009328">
    <property type="component" value="Unassembled WGS sequence"/>
</dbReference>
<name>K0K9E3_WICCF</name>
<feature type="signal peptide" evidence="3">
    <location>
        <begin position="1"/>
        <end position="18"/>
    </location>
</feature>
<protein>
    <submittedName>
        <fullName evidence="7">Bud site selection protein</fullName>
    </submittedName>
</protein>
<comment type="caution">
    <text evidence="7">The sequence shown here is derived from an EMBL/GenBank/DDBJ whole genome shotgun (WGS) entry which is preliminary data.</text>
</comment>
<keyword evidence="2" id="KW-0472">Membrane</keyword>
<dbReference type="eggNOG" id="ENOG502QQZD">
    <property type="taxonomic scope" value="Eukaryota"/>
</dbReference>
<sequence length="1216" mass="133348">MRTNIGLILASLVGSVYSRLSTHEVTSPQFDFSDSNNQQIAFLGDFDATSTYKYIGESNFTNQNNLRNQLYYTSGDNDQFITLGEISGEINDIIPLRTDSYVLVGDFQSIGEQDVSSPAIFNTTSEEFTSIDNDNDINGTITTAFYDSDDSLIYFGGNFEFNNTHGAAIYNLTTQQFNSTLFHGFGENGTVSSILKLGSSIIFGGDFTTLGLRELLTNSYNTSNISVTTDQVVSLKYAQFSSSDDSSSPESLVCPESSNEWSINGVSAATVNINLPYQVIPSKIRIYNSKDQDSQVSLFRLLTSPANGIMNLTYIDPDTGDLAYCDAWCPLLNSSRLESVDDIEPIGFGDSSLRLSSSYQEFGFINSLDVGGLTFEARESYGSNIALAGFQIFQSTYSTYANNTLNEPSCDINEYSRAVTQGEWTSSSNGDYLVSEVDVSNGIPDDVGVTFYPNITYAGEYSILLYTPGCGADQTCSTRGITNATVYDDETNEILDTNLIYQSNQEEKYDLVYYGHLNSTPRVELKLDSPGPQGSTVTFVADKIDVNVYEIDDIVNANGTIPLNGIFEFSPGNFSSFDASNITDQHYIGNTTINRLGGSITNHTNLHLAVLNESLYVGGNFSSRYGDNLVRLDYNEQNNETNGINVTIHDVNGGLDGQVNNLKVVDDSLIILGDFNNTNNDSSISSLDGSDSNSLDQVALYNGSWYSFGRSFEASRVNNITLENTEYLAFDEHNWVSDNETWYDNNQKLSFNVSSSANNGNSTVFVGSLKKSDAIGNKGTFITQDNNQTNITNEALVESVFNTGLYVNESFSIFGGQFNTSENARNLIFISNNETSSIDVSWNSNASVTKLFAVDDKLFVGTHDGGSVEDHDFDGVFFYHLNNRSFASPQPDGLTKESDVPQVNELGFLNNTYLVVGGDFDGAGSVSCSGLCFYNLNNTQWESLIDSFSGDVKAFRFINETIIVVAGDLELDDHQRKLITYDFNSTDNQQPDHFDDLDEIVENFILVDNSTDGRIIVSGPNYIRAYDGSQWNFIDSDLNNSTIKDISLLNVSDSNNNNNGSYFDSNNVLVASGHLNITGFGYANVAHFNGTHWIPYLIATHQNSTASIDSIFLNKDISSLYISGTMTNSSQSSTSSSSPSSSSGSDGQRQGSHHMKRGYIVLIGLALAVGTMSLIGLIAAFFIFKKRGHQYTPLEPRVNETEMLDTVPPENLLRHV</sequence>
<dbReference type="GO" id="GO:0005621">
    <property type="term" value="C:cellular bud scar"/>
    <property type="evidence" value="ECO:0007669"/>
    <property type="project" value="TreeGrafter"/>
</dbReference>
<gene>
    <name evidence="7" type="ORF">BN7_1071</name>
</gene>
<dbReference type="InterPro" id="IPR024982">
    <property type="entry name" value="Rax2-like_C"/>
</dbReference>
<feature type="chain" id="PRO_5003835927" evidence="3">
    <location>
        <begin position="19"/>
        <end position="1216"/>
    </location>
</feature>
<dbReference type="AlphaFoldDB" id="K0K9E3"/>
<evidence type="ECO:0000259" key="4">
    <source>
        <dbReference type="Pfam" id="PF12768"/>
    </source>
</evidence>
<keyword evidence="8" id="KW-1185">Reference proteome</keyword>
<dbReference type="Pfam" id="PF12768">
    <property type="entry name" value="Rax2"/>
    <property type="match status" value="1"/>
</dbReference>
<evidence type="ECO:0000259" key="5">
    <source>
        <dbReference type="Pfam" id="PF20842"/>
    </source>
</evidence>
<keyword evidence="2" id="KW-0812">Transmembrane</keyword>
<feature type="domain" description="Rax2-like third" evidence="6">
    <location>
        <begin position="399"/>
        <end position="548"/>
    </location>
</feature>
<dbReference type="InterPro" id="IPR048265">
    <property type="entry name" value="Rax2-like_third"/>
</dbReference>
<dbReference type="GO" id="GO:0005935">
    <property type="term" value="C:cellular bud neck"/>
    <property type="evidence" value="ECO:0007669"/>
    <property type="project" value="TreeGrafter"/>
</dbReference>
<dbReference type="Pfam" id="PF20843">
    <property type="entry name" value="Rax2_3"/>
    <property type="match status" value="1"/>
</dbReference>
<dbReference type="GO" id="GO:1902929">
    <property type="term" value="C:plasma membrane of growing cell tip"/>
    <property type="evidence" value="ECO:0007669"/>
    <property type="project" value="TreeGrafter"/>
</dbReference>
<dbReference type="InterPro" id="IPR048266">
    <property type="entry name" value="Rax2-like_second"/>
</dbReference>
<feature type="compositionally biased region" description="Low complexity" evidence="1">
    <location>
        <begin position="1128"/>
        <end position="1150"/>
    </location>
</feature>
<evidence type="ECO:0000256" key="1">
    <source>
        <dbReference type="SAM" id="MobiDB-lite"/>
    </source>
</evidence>
<feature type="domain" description="Rax2-like second" evidence="5">
    <location>
        <begin position="228"/>
        <end position="387"/>
    </location>
</feature>
<evidence type="ECO:0000256" key="2">
    <source>
        <dbReference type="SAM" id="Phobius"/>
    </source>
</evidence>
<feature type="transmembrane region" description="Helical" evidence="2">
    <location>
        <begin position="1159"/>
        <end position="1184"/>
    </location>
</feature>
<dbReference type="Pfam" id="PF20842">
    <property type="entry name" value="Rax2_2"/>
    <property type="match status" value="1"/>
</dbReference>
<organism evidence="7 8">
    <name type="scientific">Wickerhamomyces ciferrii (strain ATCC 14091 / BCRC 22168 / CBS 111 / JCM 3599 / NBRC 0793 / NRRL Y-1031 F-60-10)</name>
    <name type="common">Yeast</name>
    <name type="synonym">Pichia ciferrii</name>
    <dbReference type="NCBI Taxonomy" id="1206466"/>
    <lineage>
        <taxon>Eukaryota</taxon>
        <taxon>Fungi</taxon>
        <taxon>Dikarya</taxon>
        <taxon>Ascomycota</taxon>
        <taxon>Saccharomycotina</taxon>
        <taxon>Saccharomycetes</taxon>
        <taxon>Phaffomycetales</taxon>
        <taxon>Wickerhamomycetaceae</taxon>
        <taxon>Wickerhamomyces</taxon>
    </lineage>
</organism>
<dbReference type="GO" id="GO:0000282">
    <property type="term" value="P:cellular bud site selection"/>
    <property type="evidence" value="ECO:0007669"/>
    <property type="project" value="TreeGrafter"/>
</dbReference>